<dbReference type="Pfam" id="PF24827">
    <property type="entry name" value="AstE_AspA_cat"/>
    <property type="match status" value="1"/>
</dbReference>
<keyword evidence="4" id="KW-0862">Zinc</keyword>
<protein>
    <submittedName>
        <fullName evidence="6">Unannotated protein</fullName>
    </submittedName>
</protein>
<evidence type="ECO:0000259" key="5">
    <source>
        <dbReference type="Pfam" id="PF24827"/>
    </source>
</evidence>
<comment type="cofactor">
    <cofactor evidence="1">
        <name>Zn(2+)</name>
        <dbReference type="ChEBI" id="CHEBI:29105"/>
    </cofactor>
</comment>
<dbReference type="PANTHER" id="PTHR37326:SF1">
    <property type="entry name" value="BLL3975 PROTEIN"/>
    <property type="match status" value="1"/>
</dbReference>
<gene>
    <name evidence="6" type="ORF">UFOPK1506_00084</name>
</gene>
<evidence type="ECO:0000256" key="4">
    <source>
        <dbReference type="ARBA" id="ARBA00022833"/>
    </source>
</evidence>
<keyword evidence="3" id="KW-0378">Hydrolase</keyword>
<organism evidence="6">
    <name type="scientific">freshwater metagenome</name>
    <dbReference type="NCBI Taxonomy" id="449393"/>
    <lineage>
        <taxon>unclassified sequences</taxon>
        <taxon>metagenomes</taxon>
        <taxon>ecological metagenomes</taxon>
    </lineage>
</organism>
<dbReference type="InterPro" id="IPR043795">
    <property type="entry name" value="N-alpha-Ac-DABA-like"/>
</dbReference>
<dbReference type="PANTHER" id="PTHR37326">
    <property type="entry name" value="BLL3975 PROTEIN"/>
    <property type="match status" value="1"/>
</dbReference>
<dbReference type="GO" id="GO:0046872">
    <property type="term" value="F:metal ion binding"/>
    <property type="evidence" value="ECO:0007669"/>
    <property type="project" value="UniProtKB-KW"/>
</dbReference>
<dbReference type="SUPFAM" id="SSF53187">
    <property type="entry name" value="Zn-dependent exopeptidases"/>
    <property type="match status" value="1"/>
</dbReference>
<evidence type="ECO:0000256" key="3">
    <source>
        <dbReference type="ARBA" id="ARBA00022801"/>
    </source>
</evidence>
<keyword evidence="2" id="KW-0479">Metal-binding</keyword>
<dbReference type="PIRSF" id="PIRSF039012">
    <property type="entry name" value="ASP"/>
    <property type="match status" value="1"/>
</dbReference>
<sequence>MSTTVSCSIDLESEGKSTGYLTIGDSTNHSGWATYMVPIIKYKNGAGPTVLVLAGNHGDEYEGQFAARDLANNLDINEVTGRIIIIPCLSQPAAKAGTRLWPDGTNFNRIFPGNENGAVHGKLAYYLSSELFPQVDAVFELHSGGRGHHFIPCSHMVWSADVNQRKKMINSMTSYNTSHHMVFPEQPGTDPTTLLPGLVERLGKELITTELGGSGVATFESTTVAKDGLRNGLRYFKVIKGAAKTRQELGLSAPLFLDLRGSRSYHSATRAGLYENVKGCGDAVTEGEVIGLIHDMDHPDTPATEIKAKQSGVIGVMRGFPRVGVGDVVAVLGPAYASTDEFPENPS</sequence>
<dbReference type="InterPro" id="IPR055438">
    <property type="entry name" value="AstE_AspA_cat"/>
</dbReference>
<feature type="domain" description="Succinylglutamate desuccinylase/Aspartoacylase catalytic" evidence="5">
    <location>
        <begin position="46"/>
        <end position="235"/>
    </location>
</feature>
<dbReference type="Gene3D" id="3.40.630.10">
    <property type="entry name" value="Zn peptidases"/>
    <property type="match status" value="1"/>
</dbReference>
<dbReference type="GO" id="GO:0016788">
    <property type="term" value="F:hydrolase activity, acting on ester bonds"/>
    <property type="evidence" value="ECO:0007669"/>
    <property type="project" value="InterPro"/>
</dbReference>
<evidence type="ECO:0000256" key="2">
    <source>
        <dbReference type="ARBA" id="ARBA00022723"/>
    </source>
</evidence>
<dbReference type="InterPro" id="IPR053138">
    <property type="entry name" value="N-alpha-Ac-DABA_deacetylase"/>
</dbReference>
<dbReference type="GO" id="GO:0016811">
    <property type="term" value="F:hydrolase activity, acting on carbon-nitrogen (but not peptide) bonds, in linear amides"/>
    <property type="evidence" value="ECO:0007669"/>
    <property type="project" value="InterPro"/>
</dbReference>
<dbReference type="AlphaFoldDB" id="A0A6J6C3A8"/>
<reference evidence="6" key="1">
    <citation type="submission" date="2020-05" db="EMBL/GenBank/DDBJ databases">
        <authorList>
            <person name="Chiriac C."/>
            <person name="Salcher M."/>
            <person name="Ghai R."/>
            <person name="Kavagutti S V."/>
        </authorList>
    </citation>
    <scope>NUCLEOTIDE SEQUENCE</scope>
</reference>
<evidence type="ECO:0000256" key="1">
    <source>
        <dbReference type="ARBA" id="ARBA00001947"/>
    </source>
</evidence>
<evidence type="ECO:0000313" key="6">
    <source>
        <dbReference type="EMBL" id="CAB4545537.1"/>
    </source>
</evidence>
<dbReference type="EMBL" id="CAEZSV010000007">
    <property type="protein sequence ID" value="CAB4545537.1"/>
    <property type="molecule type" value="Genomic_DNA"/>
</dbReference>
<accession>A0A6J6C3A8</accession>
<proteinExistence type="predicted"/>
<name>A0A6J6C3A8_9ZZZZ</name>